<feature type="compositionally biased region" description="Low complexity" evidence="1">
    <location>
        <begin position="336"/>
        <end position="348"/>
    </location>
</feature>
<evidence type="ECO:0000256" key="1">
    <source>
        <dbReference type="SAM" id="MobiDB-lite"/>
    </source>
</evidence>
<organism evidence="2 3">
    <name type="scientific">Pisolithus tinctorius Marx 270</name>
    <dbReference type="NCBI Taxonomy" id="870435"/>
    <lineage>
        <taxon>Eukaryota</taxon>
        <taxon>Fungi</taxon>
        <taxon>Dikarya</taxon>
        <taxon>Basidiomycota</taxon>
        <taxon>Agaricomycotina</taxon>
        <taxon>Agaricomycetes</taxon>
        <taxon>Agaricomycetidae</taxon>
        <taxon>Boletales</taxon>
        <taxon>Sclerodermatineae</taxon>
        <taxon>Pisolithaceae</taxon>
        <taxon>Pisolithus</taxon>
    </lineage>
</organism>
<dbReference type="Proteomes" id="UP000054217">
    <property type="component" value="Unassembled WGS sequence"/>
</dbReference>
<dbReference type="OrthoDB" id="2690066at2759"/>
<feature type="compositionally biased region" description="Basic residues" evidence="1">
    <location>
        <begin position="266"/>
        <end position="282"/>
    </location>
</feature>
<proteinExistence type="predicted"/>
<name>A0A0C3P397_PISTI</name>
<feature type="non-terminal residue" evidence="2">
    <location>
        <position position="397"/>
    </location>
</feature>
<feature type="region of interest" description="Disordered" evidence="1">
    <location>
        <begin position="152"/>
        <end position="397"/>
    </location>
</feature>
<dbReference type="EMBL" id="KN831984">
    <property type="protein sequence ID" value="KIO01946.1"/>
    <property type="molecule type" value="Genomic_DNA"/>
</dbReference>
<dbReference type="InParanoid" id="A0A0C3P397"/>
<dbReference type="STRING" id="870435.A0A0C3P397"/>
<reference evidence="3" key="2">
    <citation type="submission" date="2015-01" db="EMBL/GenBank/DDBJ databases">
        <title>Evolutionary Origins and Diversification of the Mycorrhizal Mutualists.</title>
        <authorList>
            <consortium name="DOE Joint Genome Institute"/>
            <consortium name="Mycorrhizal Genomics Consortium"/>
            <person name="Kohler A."/>
            <person name="Kuo A."/>
            <person name="Nagy L.G."/>
            <person name="Floudas D."/>
            <person name="Copeland A."/>
            <person name="Barry K.W."/>
            <person name="Cichocki N."/>
            <person name="Veneault-Fourrey C."/>
            <person name="LaButti K."/>
            <person name="Lindquist E.A."/>
            <person name="Lipzen A."/>
            <person name="Lundell T."/>
            <person name="Morin E."/>
            <person name="Murat C."/>
            <person name="Riley R."/>
            <person name="Ohm R."/>
            <person name="Sun H."/>
            <person name="Tunlid A."/>
            <person name="Henrissat B."/>
            <person name="Grigoriev I.V."/>
            <person name="Hibbett D.S."/>
            <person name="Martin F."/>
        </authorList>
    </citation>
    <scope>NUCLEOTIDE SEQUENCE [LARGE SCALE GENOMIC DNA]</scope>
    <source>
        <strain evidence="3">Marx 270</strain>
    </source>
</reference>
<sequence>MSSPSLQTPRRRQTKRRLGPASRDSNAIRASVLQTALELGIAQNPLVANWIFNSPLEEEPEDLQLESSNNPEPEPEIVESITPALSHSSNTTSDDSPVLGSPKKNIVGENVPSLQVHMHKPSITEPPHVHFDDFPSENLWLSLPTASPDIASSYSKRQNSGNLVVKRPQESQRASSHEVTLSHTRYSDSPSPGPVEAGYSSEGQYLSKGKSSKERGKDKSDKKRIKKWIKPAALDLSKGDDRDGDYTSDGGYLSASSNKSQGKSPGKGKSRAMAFFRRRSKKTQKESEDEDEDEIPPVPALPVFPKPSSPKPLARNGAAPSSPTRPGFTPLTLNLSSPPASPRRASSMSPPPNRKGPTSSGIPSKSALASVPPALNLRPCDVSTPARSAPNTPLSPS</sequence>
<feature type="compositionally biased region" description="Polar residues" evidence="1">
    <location>
        <begin position="83"/>
        <end position="95"/>
    </location>
</feature>
<feature type="region of interest" description="Disordered" evidence="1">
    <location>
        <begin position="1"/>
        <end position="27"/>
    </location>
</feature>
<dbReference type="HOGENOM" id="CLU_695509_0_0_1"/>
<gene>
    <name evidence="2" type="ORF">M404DRAFT_148927</name>
</gene>
<dbReference type="AlphaFoldDB" id="A0A0C3P397"/>
<feature type="compositionally biased region" description="Pro residues" evidence="1">
    <location>
        <begin position="296"/>
        <end position="310"/>
    </location>
</feature>
<evidence type="ECO:0000313" key="2">
    <source>
        <dbReference type="EMBL" id="KIO01946.1"/>
    </source>
</evidence>
<reference evidence="2 3" key="1">
    <citation type="submission" date="2014-04" db="EMBL/GenBank/DDBJ databases">
        <authorList>
            <consortium name="DOE Joint Genome Institute"/>
            <person name="Kuo A."/>
            <person name="Kohler A."/>
            <person name="Costa M.D."/>
            <person name="Nagy L.G."/>
            <person name="Floudas D."/>
            <person name="Copeland A."/>
            <person name="Barry K.W."/>
            <person name="Cichocki N."/>
            <person name="Veneault-Fourrey C."/>
            <person name="LaButti K."/>
            <person name="Lindquist E.A."/>
            <person name="Lipzen A."/>
            <person name="Lundell T."/>
            <person name="Morin E."/>
            <person name="Murat C."/>
            <person name="Sun H."/>
            <person name="Tunlid A."/>
            <person name="Henrissat B."/>
            <person name="Grigoriev I.V."/>
            <person name="Hibbett D.S."/>
            <person name="Martin F."/>
            <person name="Nordberg H.P."/>
            <person name="Cantor M.N."/>
            <person name="Hua S.X."/>
        </authorList>
    </citation>
    <scope>NUCLEOTIDE SEQUENCE [LARGE SCALE GENOMIC DNA]</scope>
    <source>
        <strain evidence="2 3">Marx 270</strain>
    </source>
</reference>
<feature type="region of interest" description="Disordered" evidence="1">
    <location>
        <begin position="58"/>
        <end position="130"/>
    </location>
</feature>
<accession>A0A0C3P397</accession>
<feature type="compositionally biased region" description="Polar residues" evidence="1">
    <location>
        <begin position="171"/>
        <end position="190"/>
    </location>
</feature>
<feature type="compositionally biased region" description="Basic residues" evidence="1">
    <location>
        <begin position="9"/>
        <end position="18"/>
    </location>
</feature>
<feature type="compositionally biased region" description="Polar residues" evidence="1">
    <location>
        <begin position="385"/>
        <end position="397"/>
    </location>
</feature>
<keyword evidence="3" id="KW-1185">Reference proteome</keyword>
<protein>
    <submittedName>
        <fullName evidence="2">Uncharacterized protein</fullName>
    </submittedName>
</protein>
<feature type="compositionally biased region" description="Basic and acidic residues" evidence="1">
    <location>
        <begin position="211"/>
        <end position="221"/>
    </location>
</feature>
<evidence type="ECO:0000313" key="3">
    <source>
        <dbReference type="Proteomes" id="UP000054217"/>
    </source>
</evidence>
<feature type="compositionally biased region" description="Polar residues" evidence="1">
    <location>
        <begin position="152"/>
        <end position="162"/>
    </location>
</feature>